<dbReference type="Proteomes" id="UP000886523">
    <property type="component" value="Unassembled WGS sequence"/>
</dbReference>
<dbReference type="SMART" id="SM00487">
    <property type="entry name" value="DEXDc"/>
    <property type="match status" value="1"/>
</dbReference>
<dbReference type="InterPro" id="IPR027417">
    <property type="entry name" value="P-loop_NTPase"/>
</dbReference>
<dbReference type="Pfam" id="PF00271">
    <property type="entry name" value="Helicase_C"/>
    <property type="match status" value="1"/>
</dbReference>
<dbReference type="Gene3D" id="3.40.50.10810">
    <property type="entry name" value="Tandem AAA-ATPase domain"/>
    <property type="match status" value="1"/>
</dbReference>
<dbReference type="PROSITE" id="PS51194">
    <property type="entry name" value="HELICASE_CTER"/>
    <property type="match status" value="1"/>
</dbReference>
<dbReference type="InterPro" id="IPR050496">
    <property type="entry name" value="SNF2_RAD54_helicase_repair"/>
</dbReference>
<accession>A0A9P6B2T4</accession>
<feature type="compositionally biased region" description="Polar residues" evidence="6">
    <location>
        <begin position="86"/>
        <end position="96"/>
    </location>
</feature>
<dbReference type="GO" id="GO:0016787">
    <property type="term" value="F:hydrolase activity"/>
    <property type="evidence" value="ECO:0007669"/>
    <property type="project" value="UniProtKB-KW"/>
</dbReference>
<evidence type="ECO:0000256" key="4">
    <source>
        <dbReference type="ARBA" id="ARBA00022840"/>
    </source>
</evidence>
<feature type="region of interest" description="Disordered" evidence="6">
    <location>
        <begin position="217"/>
        <end position="244"/>
    </location>
</feature>
<dbReference type="SMART" id="SM00490">
    <property type="entry name" value="HELICc"/>
    <property type="match status" value="1"/>
</dbReference>
<dbReference type="InterPro" id="IPR014001">
    <property type="entry name" value="Helicase_ATP-bd"/>
</dbReference>
<feature type="compositionally biased region" description="Basic and acidic residues" evidence="6">
    <location>
        <begin position="1"/>
        <end position="14"/>
    </location>
</feature>
<dbReference type="PANTHER" id="PTHR45629">
    <property type="entry name" value="SNF2/RAD54 FAMILY MEMBER"/>
    <property type="match status" value="1"/>
</dbReference>
<dbReference type="Gene3D" id="3.40.50.300">
    <property type="entry name" value="P-loop containing nucleotide triphosphate hydrolases"/>
    <property type="match status" value="1"/>
</dbReference>
<evidence type="ECO:0000256" key="6">
    <source>
        <dbReference type="SAM" id="MobiDB-lite"/>
    </source>
</evidence>
<dbReference type="PROSITE" id="PS51192">
    <property type="entry name" value="HELICASE_ATP_BIND_1"/>
    <property type="match status" value="1"/>
</dbReference>
<keyword evidence="5" id="KW-0539">Nucleus</keyword>
<evidence type="ECO:0000259" key="8">
    <source>
        <dbReference type="PROSITE" id="PS51194"/>
    </source>
</evidence>
<feature type="region of interest" description="Disordered" evidence="6">
    <location>
        <begin position="942"/>
        <end position="973"/>
    </location>
</feature>
<keyword evidence="3" id="KW-0378">Hydrolase</keyword>
<dbReference type="InterPro" id="IPR001650">
    <property type="entry name" value="Helicase_C-like"/>
</dbReference>
<organism evidence="9 10">
    <name type="scientific">Hydnum rufescens UP504</name>
    <dbReference type="NCBI Taxonomy" id="1448309"/>
    <lineage>
        <taxon>Eukaryota</taxon>
        <taxon>Fungi</taxon>
        <taxon>Dikarya</taxon>
        <taxon>Basidiomycota</taxon>
        <taxon>Agaricomycotina</taxon>
        <taxon>Agaricomycetes</taxon>
        <taxon>Cantharellales</taxon>
        <taxon>Hydnaceae</taxon>
        <taxon>Hydnum</taxon>
    </lineage>
</organism>
<sequence length="1043" mass="117902">MPTTKRNLEYRLKNDPAPLDSDSDFNNDADLEPRKKKRRNTLSNKRTKRSKEARRSNANGPEADSSDGSRDPLPSRRSSVPGAHARSTQPQTSKSGARNPFNPLYAMLGLTHDIFVTTFRNTSEDESDGIEACTDPQNEGNRNPEFFPSVLPASTINDSGSETDDQEPIAKVHQPAGLVEGEETEDEDEALIPPNTLKKHGQKPDLIARSDQIATGRFRLKRPPSVEADVSSSSPSLPSSTSHSVPASINKFLRDYQRDGVQFFYTRYCENRGGILGDDMGLGKTIQVIAFLAAIMHKENDLRDLDRRSNHVSRLQDEISDNRRLPPANSLWPTTLIIVPVTVMGNWQRELDTWGYFEVGHYSGTKDNRENVLKDFKLGRLDIVLASFELVRDHIDEFDDQAWSCIFLDEAHKIKNVSASITKAFNRFHCQVRFGLTGTALQNDYKELWPLLSWSNPDRLGTANDWKFAITKPLTIGASQSASEAERKLAAVISRNLVDNLLPQFFLRRTKNLIKDQLPTKIDEVVFCPLTPLQIEVYQRFLDTDDVQLMIRKDEDCDCDSGKPRGKCSHLTNKEGVRWTDLMLKYIDLFIKISNHLTLLYHSDGDSEDQRRRSQQQLKIAFPHSTDMQQPSGGMRPGLCGKWIVLEQLLDTWKKKRAEANKVLIFSKSVKLMGFLELELSKSLLIATSNAFVDKAYEFVSEFGRDKICYLDGSTKSAERMDIVDKFNNDPKIFVFLISTTAGGTGLNLTAANKVVIFDPNWNPAHDLQAMDRAYRYGQCRDVYVYRLLGAGSLEELIYARQIYKQQQMLTAYEGAAQTRYFKGVQGDKSRQGELFGLKNLFTLHPSAYTTKAHIERALVKELEWALVQGGKKEDDDSKKLGAFLIDDGTFGTIEAKPPKYEEEPDDVADILMATGVKYRHRNDQILKPTRVATQLAQADVKGKGSKKRRERVAPASGGAAWPPKRKKHANSKILPKAAMTSEEEQLEKRKNLLLKGGYIVDYAEDYHRFAVRFGRMTSPEQHQLFRELDNWESDDENAGGDE</sequence>
<comment type="subcellular location">
    <subcellularLocation>
        <location evidence="1">Nucleus</location>
    </subcellularLocation>
</comment>
<dbReference type="OrthoDB" id="413460at2759"/>
<keyword evidence="4" id="KW-0067">ATP-binding</keyword>
<comment type="caution">
    <text evidence="9">The sequence shown here is derived from an EMBL/GenBank/DDBJ whole genome shotgun (WGS) entry which is preliminary data.</text>
</comment>
<evidence type="ECO:0000256" key="1">
    <source>
        <dbReference type="ARBA" id="ARBA00004123"/>
    </source>
</evidence>
<evidence type="ECO:0000256" key="3">
    <source>
        <dbReference type="ARBA" id="ARBA00022801"/>
    </source>
</evidence>
<gene>
    <name evidence="9" type="ORF">BS47DRAFT_1380888</name>
</gene>
<dbReference type="SUPFAM" id="SSF52540">
    <property type="entry name" value="P-loop containing nucleoside triphosphate hydrolases"/>
    <property type="match status" value="2"/>
</dbReference>
<feature type="region of interest" description="Disordered" evidence="6">
    <location>
        <begin position="1"/>
        <end position="103"/>
    </location>
</feature>
<evidence type="ECO:0000313" key="9">
    <source>
        <dbReference type="EMBL" id="KAF9516679.1"/>
    </source>
</evidence>
<feature type="region of interest" description="Disordered" evidence="6">
    <location>
        <begin position="122"/>
        <end position="143"/>
    </location>
</feature>
<protein>
    <submittedName>
        <fullName evidence="9">Uncharacterized protein</fullName>
    </submittedName>
</protein>
<dbReference type="GO" id="GO:0005634">
    <property type="term" value="C:nucleus"/>
    <property type="evidence" value="ECO:0007669"/>
    <property type="project" value="UniProtKB-SubCell"/>
</dbReference>
<evidence type="ECO:0000256" key="5">
    <source>
        <dbReference type="ARBA" id="ARBA00023242"/>
    </source>
</evidence>
<feature type="compositionally biased region" description="Basic residues" evidence="6">
    <location>
        <begin position="34"/>
        <end position="52"/>
    </location>
</feature>
<dbReference type="InterPro" id="IPR038718">
    <property type="entry name" value="SNF2-like_sf"/>
</dbReference>
<keyword evidence="2" id="KW-0547">Nucleotide-binding</keyword>
<dbReference type="InterPro" id="IPR049730">
    <property type="entry name" value="SNF2/RAD54-like_C"/>
</dbReference>
<dbReference type="CDD" id="cd18793">
    <property type="entry name" value="SF2_C_SNF"/>
    <property type="match status" value="1"/>
</dbReference>
<keyword evidence="10" id="KW-1185">Reference proteome</keyword>
<proteinExistence type="predicted"/>
<evidence type="ECO:0000313" key="10">
    <source>
        <dbReference type="Proteomes" id="UP000886523"/>
    </source>
</evidence>
<dbReference type="FunFam" id="3.40.50.10810:FF:000019">
    <property type="entry name" value="DNA excision repair protein ERCC-6-like 2 isoform X1"/>
    <property type="match status" value="1"/>
</dbReference>
<dbReference type="Pfam" id="PF00176">
    <property type="entry name" value="SNF2-rel_dom"/>
    <property type="match status" value="1"/>
</dbReference>
<feature type="domain" description="Helicase ATP-binding" evidence="7">
    <location>
        <begin position="265"/>
        <end position="458"/>
    </location>
</feature>
<dbReference type="GO" id="GO:0005524">
    <property type="term" value="F:ATP binding"/>
    <property type="evidence" value="ECO:0007669"/>
    <property type="project" value="InterPro"/>
</dbReference>
<dbReference type="AlphaFoldDB" id="A0A9P6B2T4"/>
<feature type="compositionally biased region" description="Low complexity" evidence="6">
    <location>
        <begin position="223"/>
        <end position="244"/>
    </location>
</feature>
<feature type="domain" description="Helicase C-terminal" evidence="8">
    <location>
        <begin position="645"/>
        <end position="823"/>
    </location>
</feature>
<dbReference type="InterPro" id="IPR000330">
    <property type="entry name" value="SNF2_N"/>
</dbReference>
<dbReference type="EMBL" id="MU128937">
    <property type="protein sequence ID" value="KAF9516679.1"/>
    <property type="molecule type" value="Genomic_DNA"/>
</dbReference>
<name>A0A9P6B2T4_9AGAM</name>
<evidence type="ECO:0000259" key="7">
    <source>
        <dbReference type="PROSITE" id="PS51192"/>
    </source>
</evidence>
<reference evidence="9" key="1">
    <citation type="journal article" date="2020" name="Nat. Commun.">
        <title>Large-scale genome sequencing of mycorrhizal fungi provides insights into the early evolution of symbiotic traits.</title>
        <authorList>
            <person name="Miyauchi S."/>
            <person name="Kiss E."/>
            <person name="Kuo A."/>
            <person name="Drula E."/>
            <person name="Kohler A."/>
            <person name="Sanchez-Garcia M."/>
            <person name="Morin E."/>
            <person name="Andreopoulos B."/>
            <person name="Barry K.W."/>
            <person name="Bonito G."/>
            <person name="Buee M."/>
            <person name="Carver A."/>
            <person name="Chen C."/>
            <person name="Cichocki N."/>
            <person name="Clum A."/>
            <person name="Culley D."/>
            <person name="Crous P.W."/>
            <person name="Fauchery L."/>
            <person name="Girlanda M."/>
            <person name="Hayes R.D."/>
            <person name="Keri Z."/>
            <person name="LaButti K."/>
            <person name="Lipzen A."/>
            <person name="Lombard V."/>
            <person name="Magnuson J."/>
            <person name="Maillard F."/>
            <person name="Murat C."/>
            <person name="Nolan M."/>
            <person name="Ohm R.A."/>
            <person name="Pangilinan J."/>
            <person name="Pereira M.F."/>
            <person name="Perotto S."/>
            <person name="Peter M."/>
            <person name="Pfister S."/>
            <person name="Riley R."/>
            <person name="Sitrit Y."/>
            <person name="Stielow J.B."/>
            <person name="Szollosi G."/>
            <person name="Zifcakova L."/>
            <person name="Stursova M."/>
            <person name="Spatafora J.W."/>
            <person name="Tedersoo L."/>
            <person name="Vaario L.M."/>
            <person name="Yamada A."/>
            <person name="Yan M."/>
            <person name="Wang P."/>
            <person name="Xu J."/>
            <person name="Bruns T."/>
            <person name="Baldrian P."/>
            <person name="Vilgalys R."/>
            <person name="Dunand C."/>
            <person name="Henrissat B."/>
            <person name="Grigoriev I.V."/>
            <person name="Hibbett D."/>
            <person name="Nagy L.G."/>
            <person name="Martin F.M."/>
        </authorList>
    </citation>
    <scope>NUCLEOTIDE SEQUENCE</scope>
    <source>
        <strain evidence="9">UP504</strain>
    </source>
</reference>
<evidence type="ECO:0000256" key="2">
    <source>
        <dbReference type="ARBA" id="ARBA00022741"/>
    </source>
</evidence>
<feature type="compositionally biased region" description="Acidic residues" evidence="6">
    <location>
        <begin position="21"/>
        <end position="30"/>
    </location>
</feature>
<dbReference type="PANTHER" id="PTHR45629:SF7">
    <property type="entry name" value="DNA EXCISION REPAIR PROTEIN ERCC-6-RELATED"/>
    <property type="match status" value="1"/>
</dbReference>